<keyword evidence="3" id="KW-0547">Nucleotide-binding</keyword>
<gene>
    <name evidence="10" type="ORF">ENJ98_02230</name>
</gene>
<feature type="domain" description="ABC transporter" evidence="8">
    <location>
        <begin position="248"/>
        <end position="481"/>
    </location>
</feature>
<keyword evidence="2 7" id="KW-0812">Transmembrane</keyword>
<comment type="caution">
    <text evidence="10">The sequence shown here is derived from an EMBL/GenBank/DDBJ whole genome shotgun (WGS) entry which is preliminary data.</text>
</comment>
<dbReference type="EMBL" id="DROM01000139">
    <property type="protein sequence ID" value="HHH13030.1"/>
    <property type="molecule type" value="Genomic_DNA"/>
</dbReference>
<dbReference type="PANTHER" id="PTHR24221">
    <property type="entry name" value="ATP-BINDING CASSETTE SUB-FAMILY B"/>
    <property type="match status" value="1"/>
</dbReference>
<dbReference type="PROSITE" id="PS00211">
    <property type="entry name" value="ABC_TRANSPORTER_1"/>
    <property type="match status" value="1"/>
</dbReference>
<accession>A0A7C5IY64</accession>
<dbReference type="InterPro" id="IPR003593">
    <property type="entry name" value="AAA+_ATPase"/>
</dbReference>
<evidence type="ECO:0000256" key="1">
    <source>
        <dbReference type="ARBA" id="ARBA00004651"/>
    </source>
</evidence>
<dbReference type="Gene3D" id="3.40.50.300">
    <property type="entry name" value="P-loop containing nucleotide triphosphate hydrolases"/>
    <property type="match status" value="1"/>
</dbReference>
<feature type="domain" description="ABC transmembrane type-1" evidence="9">
    <location>
        <begin position="1"/>
        <end position="213"/>
    </location>
</feature>
<feature type="transmembrane region" description="Helical" evidence="7">
    <location>
        <begin position="178"/>
        <end position="196"/>
    </location>
</feature>
<dbReference type="InterPro" id="IPR017871">
    <property type="entry name" value="ABC_transporter-like_CS"/>
</dbReference>
<dbReference type="GO" id="GO:0034040">
    <property type="term" value="F:ATPase-coupled lipid transmembrane transporter activity"/>
    <property type="evidence" value="ECO:0007669"/>
    <property type="project" value="TreeGrafter"/>
</dbReference>
<evidence type="ECO:0000256" key="6">
    <source>
        <dbReference type="ARBA" id="ARBA00023136"/>
    </source>
</evidence>
<comment type="subcellular location">
    <subcellularLocation>
        <location evidence="1">Cell membrane</location>
        <topology evidence="1">Multi-pass membrane protein</topology>
    </subcellularLocation>
</comment>
<dbReference type="Pfam" id="PF00664">
    <property type="entry name" value="ABC_membrane"/>
    <property type="match status" value="1"/>
</dbReference>
<sequence length="484" mass="54547">FRIRRDLLERLQYFSMAEYEVLGPSTVASHLVTDLDAVDQFVSTSTSKFIVALLTVLGTAVVLLWMHWQLALFILLLNPVVIYITTLFGRKVKQLKSMENRAWQAFQEALAETLDAIEQVRAANREKHYIRRIVDKADRIRTRSASFTWKSDAANRLSFMVFLFGFDVFRAVSMLMVLYSSLTIGEMLAVFAYLWFMMGPVQELLNIQYAYHAARAALNRINALVDVQLEPRFPHEENPFEGKNTVSIQMEKICFAYGDGPLILKEVSLEIAAGEKVALVGASGGGKSTLVKILLGLYLPKSGRVCFDGVPVERIGLDVVRDNVATVLQHPALLNDTVRVNLTLGDDVPEEKLWQALEIAQLKEVVKRMPRGLETRIGRNGVRLSGGQRQRLAVARMVLREPKVVILDEATSALDTDTEAHLHRALSEFLRNRTTLIIAHRLSAVKQADRVLVFEDGRIVEQGRHEELLEEGGLYASLYGQQER</sequence>
<dbReference type="Pfam" id="PF00005">
    <property type="entry name" value="ABC_tran"/>
    <property type="match status" value="1"/>
</dbReference>
<feature type="transmembrane region" description="Helical" evidence="7">
    <location>
        <begin position="49"/>
        <end position="66"/>
    </location>
</feature>
<dbReference type="InterPro" id="IPR039421">
    <property type="entry name" value="Type_1_exporter"/>
</dbReference>
<evidence type="ECO:0000256" key="2">
    <source>
        <dbReference type="ARBA" id="ARBA00022692"/>
    </source>
</evidence>
<evidence type="ECO:0000313" key="10">
    <source>
        <dbReference type="EMBL" id="HHH13030.1"/>
    </source>
</evidence>
<dbReference type="GO" id="GO:0005886">
    <property type="term" value="C:plasma membrane"/>
    <property type="evidence" value="ECO:0007669"/>
    <property type="project" value="UniProtKB-SubCell"/>
</dbReference>
<feature type="transmembrane region" description="Helical" evidence="7">
    <location>
        <begin position="72"/>
        <end position="89"/>
    </location>
</feature>
<organism evidence="10">
    <name type="scientific">Thiolapillus brandeum</name>
    <dbReference type="NCBI Taxonomy" id="1076588"/>
    <lineage>
        <taxon>Bacteria</taxon>
        <taxon>Pseudomonadati</taxon>
        <taxon>Pseudomonadota</taxon>
        <taxon>Gammaproteobacteria</taxon>
        <taxon>Chromatiales</taxon>
        <taxon>Sedimenticolaceae</taxon>
        <taxon>Thiolapillus</taxon>
    </lineage>
</organism>
<dbReference type="InterPro" id="IPR011527">
    <property type="entry name" value="ABC1_TM_dom"/>
</dbReference>
<dbReference type="PROSITE" id="PS50929">
    <property type="entry name" value="ABC_TM1F"/>
    <property type="match status" value="1"/>
</dbReference>
<dbReference type="Gene3D" id="1.20.1560.10">
    <property type="entry name" value="ABC transporter type 1, transmembrane domain"/>
    <property type="match status" value="1"/>
</dbReference>
<evidence type="ECO:0000256" key="5">
    <source>
        <dbReference type="ARBA" id="ARBA00022989"/>
    </source>
</evidence>
<evidence type="ECO:0000259" key="8">
    <source>
        <dbReference type="PROSITE" id="PS50893"/>
    </source>
</evidence>
<name>A0A7C5IY64_9GAMM</name>
<dbReference type="CDD" id="cd07346">
    <property type="entry name" value="ABC_6TM_exporters"/>
    <property type="match status" value="1"/>
</dbReference>
<dbReference type="InterPro" id="IPR003439">
    <property type="entry name" value="ABC_transporter-like_ATP-bd"/>
</dbReference>
<dbReference type="AlphaFoldDB" id="A0A7C5IY64"/>
<evidence type="ECO:0000256" key="7">
    <source>
        <dbReference type="SAM" id="Phobius"/>
    </source>
</evidence>
<dbReference type="GO" id="GO:0140359">
    <property type="term" value="F:ABC-type transporter activity"/>
    <property type="evidence" value="ECO:0007669"/>
    <property type="project" value="InterPro"/>
</dbReference>
<protein>
    <submittedName>
        <fullName evidence="10">ABC transporter ATP-binding protein</fullName>
    </submittedName>
</protein>
<keyword evidence="5 7" id="KW-1133">Transmembrane helix</keyword>
<dbReference type="SUPFAM" id="SSF90123">
    <property type="entry name" value="ABC transporter transmembrane region"/>
    <property type="match status" value="1"/>
</dbReference>
<dbReference type="SMART" id="SM00382">
    <property type="entry name" value="AAA"/>
    <property type="match status" value="1"/>
</dbReference>
<evidence type="ECO:0000256" key="3">
    <source>
        <dbReference type="ARBA" id="ARBA00022741"/>
    </source>
</evidence>
<dbReference type="FunFam" id="3.40.50.300:FF:001492">
    <property type="entry name" value="ABC transporter ATP-binding protein/permease"/>
    <property type="match status" value="1"/>
</dbReference>
<dbReference type="GO" id="GO:0005524">
    <property type="term" value="F:ATP binding"/>
    <property type="evidence" value="ECO:0007669"/>
    <property type="project" value="UniProtKB-KW"/>
</dbReference>
<proteinExistence type="predicted"/>
<evidence type="ECO:0000259" key="9">
    <source>
        <dbReference type="PROSITE" id="PS50929"/>
    </source>
</evidence>
<dbReference type="InterPro" id="IPR036640">
    <property type="entry name" value="ABC1_TM_sf"/>
</dbReference>
<dbReference type="PANTHER" id="PTHR24221:SF233">
    <property type="entry name" value="ATP-BINDING_PERMEASE FUSION ABC TRANSPORTER-RELATED"/>
    <property type="match status" value="1"/>
</dbReference>
<dbReference type="GO" id="GO:0016887">
    <property type="term" value="F:ATP hydrolysis activity"/>
    <property type="evidence" value="ECO:0007669"/>
    <property type="project" value="InterPro"/>
</dbReference>
<keyword evidence="6 7" id="KW-0472">Membrane</keyword>
<reference evidence="10" key="1">
    <citation type="journal article" date="2020" name="mSystems">
        <title>Genome- and Community-Level Interaction Insights into Carbon Utilization and Element Cycling Functions of Hydrothermarchaeota in Hydrothermal Sediment.</title>
        <authorList>
            <person name="Zhou Z."/>
            <person name="Liu Y."/>
            <person name="Xu W."/>
            <person name="Pan J."/>
            <person name="Luo Z.H."/>
            <person name="Li M."/>
        </authorList>
    </citation>
    <scope>NUCLEOTIDE SEQUENCE [LARGE SCALE GENOMIC DNA]</scope>
    <source>
        <strain evidence="10">HyVt-535</strain>
    </source>
</reference>
<dbReference type="InterPro" id="IPR027417">
    <property type="entry name" value="P-loop_NTPase"/>
</dbReference>
<dbReference type="SUPFAM" id="SSF52540">
    <property type="entry name" value="P-loop containing nucleoside triphosphate hydrolases"/>
    <property type="match status" value="1"/>
</dbReference>
<dbReference type="Proteomes" id="UP000886100">
    <property type="component" value="Unassembled WGS sequence"/>
</dbReference>
<feature type="non-terminal residue" evidence="10">
    <location>
        <position position="1"/>
    </location>
</feature>
<evidence type="ECO:0000256" key="4">
    <source>
        <dbReference type="ARBA" id="ARBA00022840"/>
    </source>
</evidence>
<dbReference type="PROSITE" id="PS50893">
    <property type="entry name" value="ABC_TRANSPORTER_2"/>
    <property type="match status" value="1"/>
</dbReference>
<keyword evidence="4 10" id="KW-0067">ATP-binding</keyword>